<evidence type="ECO:0000313" key="2">
    <source>
        <dbReference type="Proteomes" id="UP000789901"/>
    </source>
</evidence>
<accession>A0ABN7WJ43</accession>
<evidence type="ECO:0000313" key="1">
    <source>
        <dbReference type="EMBL" id="CAG8831908.1"/>
    </source>
</evidence>
<comment type="caution">
    <text evidence="1">The sequence shown here is derived from an EMBL/GenBank/DDBJ whole genome shotgun (WGS) entry which is preliminary data.</text>
</comment>
<gene>
    <name evidence="1" type="ORF">GMARGA_LOCUS30830</name>
</gene>
<organism evidence="1 2">
    <name type="scientific">Gigaspora margarita</name>
    <dbReference type="NCBI Taxonomy" id="4874"/>
    <lineage>
        <taxon>Eukaryota</taxon>
        <taxon>Fungi</taxon>
        <taxon>Fungi incertae sedis</taxon>
        <taxon>Mucoromycota</taxon>
        <taxon>Glomeromycotina</taxon>
        <taxon>Glomeromycetes</taxon>
        <taxon>Diversisporales</taxon>
        <taxon>Gigasporaceae</taxon>
        <taxon>Gigaspora</taxon>
    </lineage>
</organism>
<sequence>MKENQNESNENINTIDETIETIDLTTNQSSDNFSFTTNSISFNLPISNNNKIVEIEAPVTIEVPVTKTLDVFITLVCYNKFEKPNKKLDGALAIPFNPENIKTFGNIEEEILSRNLPKQWGKIEIGRICYQTSSTSKADHCDLKSDDKTEKNVQLCVYQEPKNKITHNLDKESDQSNSNSNKKIRVNTLTTLNIIKKNIYDNLPACSIHIQGCLISEDGRHLKLDSDAINLWA</sequence>
<protein>
    <submittedName>
        <fullName evidence="1">26556_t:CDS:1</fullName>
    </submittedName>
</protein>
<keyword evidence="2" id="KW-1185">Reference proteome</keyword>
<proteinExistence type="predicted"/>
<dbReference type="EMBL" id="CAJVQB010044437">
    <property type="protein sequence ID" value="CAG8831908.1"/>
    <property type="molecule type" value="Genomic_DNA"/>
</dbReference>
<name>A0ABN7WJ43_GIGMA</name>
<reference evidence="1 2" key="1">
    <citation type="submission" date="2021-06" db="EMBL/GenBank/DDBJ databases">
        <authorList>
            <person name="Kallberg Y."/>
            <person name="Tangrot J."/>
            <person name="Rosling A."/>
        </authorList>
    </citation>
    <scope>NUCLEOTIDE SEQUENCE [LARGE SCALE GENOMIC DNA]</scope>
    <source>
        <strain evidence="1 2">120-4 pot B 10/14</strain>
    </source>
</reference>
<feature type="non-terminal residue" evidence="1">
    <location>
        <position position="233"/>
    </location>
</feature>
<dbReference type="Proteomes" id="UP000789901">
    <property type="component" value="Unassembled WGS sequence"/>
</dbReference>